<comment type="caution">
    <text evidence="8">The sequence shown here is derived from an EMBL/GenBank/DDBJ whole genome shotgun (WGS) entry which is preliminary data.</text>
</comment>
<feature type="transmembrane region" description="Helical" evidence="6">
    <location>
        <begin position="42"/>
        <end position="60"/>
    </location>
</feature>
<keyword evidence="9" id="KW-1185">Reference proteome</keyword>
<protein>
    <submittedName>
        <fullName evidence="8">GtrA family protein</fullName>
    </submittedName>
</protein>
<evidence type="ECO:0000256" key="1">
    <source>
        <dbReference type="ARBA" id="ARBA00004141"/>
    </source>
</evidence>
<dbReference type="EMBL" id="JAKILB010000007">
    <property type="protein sequence ID" value="MCL1139437.1"/>
    <property type="molecule type" value="Genomic_DNA"/>
</dbReference>
<evidence type="ECO:0000256" key="5">
    <source>
        <dbReference type="ARBA" id="ARBA00023136"/>
    </source>
</evidence>
<dbReference type="InterPro" id="IPR051401">
    <property type="entry name" value="GtrA_CellWall_Glycosyl"/>
</dbReference>
<comment type="subcellular location">
    <subcellularLocation>
        <location evidence="1">Membrane</location>
        <topology evidence="1">Multi-pass membrane protein</topology>
    </subcellularLocation>
</comment>
<evidence type="ECO:0000313" key="8">
    <source>
        <dbReference type="EMBL" id="MCL1139437.1"/>
    </source>
</evidence>
<dbReference type="GO" id="GO:0005886">
    <property type="term" value="C:plasma membrane"/>
    <property type="evidence" value="ECO:0007669"/>
    <property type="project" value="TreeGrafter"/>
</dbReference>
<dbReference type="Proteomes" id="UP001139293">
    <property type="component" value="Unassembled WGS sequence"/>
</dbReference>
<accession>A0A9X1ZE95</accession>
<dbReference type="GO" id="GO:0000271">
    <property type="term" value="P:polysaccharide biosynthetic process"/>
    <property type="evidence" value="ECO:0007669"/>
    <property type="project" value="InterPro"/>
</dbReference>
<dbReference type="PANTHER" id="PTHR38459">
    <property type="entry name" value="PROPHAGE BACTOPRENOL-LINKED GLUCOSE TRANSLOCASE HOMOLOG"/>
    <property type="match status" value="1"/>
</dbReference>
<dbReference type="AlphaFoldDB" id="A0A9X1ZE95"/>
<evidence type="ECO:0000256" key="3">
    <source>
        <dbReference type="ARBA" id="ARBA00022692"/>
    </source>
</evidence>
<keyword evidence="5 6" id="KW-0472">Membrane</keyword>
<evidence type="ECO:0000313" key="9">
    <source>
        <dbReference type="Proteomes" id="UP001139293"/>
    </source>
</evidence>
<feature type="domain" description="GtrA/DPMS transmembrane" evidence="7">
    <location>
        <begin position="41"/>
        <end position="180"/>
    </location>
</feature>
<feature type="transmembrane region" description="Helical" evidence="6">
    <location>
        <begin position="157"/>
        <end position="178"/>
    </location>
</feature>
<evidence type="ECO:0000256" key="2">
    <source>
        <dbReference type="ARBA" id="ARBA00009399"/>
    </source>
</evidence>
<keyword evidence="4 6" id="KW-1133">Transmembrane helix</keyword>
<sequence>MSSQLSLLVSSFKAKYPNATSDKSLKQLSQVIWRKYHENIRFLLVGAGVFVVDFNLFLLLSSVFELALMPARVTAFIISVGLSWGINRSWTFKGRSNVLSKGHGNASFELGNYQQKLIQLGKHLCVASFAALANLSLFYWVNIVLAQFVDDVSISRFIGFAIGVLAGLVVNWLGANYWTFSK</sequence>
<organism evidence="8 9">
    <name type="scientific">Shewanella pneumatophori</name>
    <dbReference type="NCBI Taxonomy" id="314092"/>
    <lineage>
        <taxon>Bacteria</taxon>
        <taxon>Pseudomonadati</taxon>
        <taxon>Pseudomonadota</taxon>
        <taxon>Gammaproteobacteria</taxon>
        <taxon>Alteromonadales</taxon>
        <taxon>Shewanellaceae</taxon>
        <taxon>Shewanella</taxon>
    </lineage>
</organism>
<gene>
    <name evidence="8" type="ORF">L2740_12880</name>
</gene>
<evidence type="ECO:0000256" key="4">
    <source>
        <dbReference type="ARBA" id="ARBA00022989"/>
    </source>
</evidence>
<evidence type="ECO:0000259" key="7">
    <source>
        <dbReference type="Pfam" id="PF04138"/>
    </source>
</evidence>
<comment type="similarity">
    <text evidence="2">Belongs to the GtrA family.</text>
</comment>
<keyword evidence="3 6" id="KW-0812">Transmembrane</keyword>
<reference evidence="8" key="1">
    <citation type="submission" date="2022-01" db="EMBL/GenBank/DDBJ databases">
        <title>Whole genome-based taxonomy of the Shewanellaceae.</title>
        <authorList>
            <person name="Martin-Rodriguez A.J."/>
        </authorList>
    </citation>
    <scope>NUCLEOTIDE SEQUENCE</scope>
    <source>
        <strain evidence="8">KCTC 23973</strain>
    </source>
</reference>
<feature type="transmembrane region" description="Helical" evidence="6">
    <location>
        <begin position="66"/>
        <end position="86"/>
    </location>
</feature>
<dbReference type="RefSeq" id="WP_248950580.1">
    <property type="nucleotide sequence ID" value="NZ_JAKILB010000007.1"/>
</dbReference>
<dbReference type="InterPro" id="IPR007267">
    <property type="entry name" value="GtrA_DPMS_TM"/>
</dbReference>
<dbReference type="PANTHER" id="PTHR38459:SF1">
    <property type="entry name" value="PROPHAGE BACTOPRENOL-LINKED GLUCOSE TRANSLOCASE HOMOLOG"/>
    <property type="match status" value="1"/>
</dbReference>
<feature type="transmembrane region" description="Helical" evidence="6">
    <location>
        <begin position="124"/>
        <end position="145"/>
    </location>
</feature>
<dbReference type="Pfam" id="PF04138">
    <property type="entry name" value="GtrA_DPMS_TM"/>
    <property type="match status" value="1"/>
</dbReference>
<name>A0A9X1ZE95_9GAMM</name>
<proteinExistence type="inferred from homology"/>
<evidence type="ECO:0000256" key="6">
    <source>
        <dbReference type="SAM" id="Phobius"/>
    </source>
</evidence>